<evidence type="ECO:0000313" key="2">
    <source>
        <dbReference type="Proteomes" id="UP000277811"/>
    </source>
</evidence>
<sequence length="206" mass="23591">MPIKEYGVLKCQPLKGMHAADTSHFEVHVVDDNYDYRIAINVKSQQSPPELLYYIDENFKHDILSSFLNLPSGYTALESKPNSLALDYLRGNLFDYHKMKTAHHIIGPDNELAGLIEKYIDLAIRTSDALIYAFGQKWGPEQRRDQYFGFKPGNGIHDIHMNQGNKGKFENDNGPYQDGGLFIQFPSKNQWIALFLAFQTQSFDLI</sequence>
<name>A0A498R6J9_9FIRM</name>
<reference evidence="1 2" key="1">
    <citation type="submission" date="2018-06" db="EMBL/GenBank/DDBJ databases">
        <authorList>
            <person name="Strepis N."/>
        </authorList>
    </citation>
    <scope>NUCLEOTIDE SEQUENCE [LARGE SCALE GENOMIC DNA]</scope>
    <source>
        <strain evidence="1">LUCI</strain>
    </source>
</reference>
<dbReference type="InterPro" id="IPR019268">
    <property type="entry name" value="DUF2278"/>
</dbReference>
<evidence type="ECO:0008006" key="3">
    <source>
        <dbReference type="Google" id="ProtNLM"/>
    </source>
</evidence>
<gene>
    <name evidence="1" type="ORF">LUCI_1103</name>
</gene>
<proteinExistence type="predicted"/>
<dbReference type="EMBL" id="UPPP01000060">
    <property type="protein sequence ID" value="VBB05892.1"/>
    <property type="molecule type" value="Genomic_DNA"/>
</dbReference>
<protein>
    <recommendedName>
        <fullName evidence="3">DUF2278 domain-containing protein</fullName>
    </recommendedName>
</protein>
<evidence type="ECO:0000313" key="1">
    <source>
        <dbReference type="EMBL" id="VBB05892.1"/>
    </source>
</evidence>
<dbReference type="Pfam" id="PF10042">
    <property type="entry name" value="DUF2278"/>
    <property type="match status" value="1"/>
</dbReference>
<dbReference type="AlphaFoldDB" id="A0A498R6J9"/>
<organism evidence="1 2">
    <name type="scientific">Lucifera butyrica</name>
    <dbReference type="NCBI Taxonomy" id="1351585"/>
    <lineage>
        <taxon>Bacteria</taxon>
        <taxon>Bacillati</taxon>
        <taxon>Bacillota</taxon>
        <taxon>Negativicutes</taxon>
        <taxon>Veillonellales</taxon>
        <taxon>Veillonellaceae</taxon>
        <taxon>Lucifera</taxon>
    </lineage>
</organism>
<dbReference type="OrthoDB" id="291334at2"/>
<accession>A0A498R6J9</accession>
<dbReference type="RefSeq" id="WP_122626861.1">
    <property type="nucleotide sequence ID" value="NZ_UPPP01000060.1"/>
</dbReference>
<keyword evidence="2" id="KW-1185">Reference proteome</keyword>
<dbReference type="Proteomes" id="UP000277811">
    <property type="component" value="Unassembled WGS sequence"/>
</dbReference>